<organism evidence="2 3">
    <name type="scientific">Mucilaginibacter antarcticus</name>
    <dbReference type="NCBI Taxonomy" id="1855725"/>
    <lineage>
        <taxon>Bacteria</taxon>
        <taxon>Pseudomonadati</taxon>
        <taxon>Bacteroidota</taxon>
        <taxon>Sphingobacteriia</taxon>
        <taxon>Sphingobacteriales</taxon>
        <taxon>Sphingobacteriaceae</taxon>
        <taxon>Mucilaginibacter</taxon>
    </lineage>
</organism>
<dbReference type="Proteomes" id="UP001597601">
    <property type="component" value="Unassembled WGS sequence"/>
</dbReference>
<gene>
    <name evidence="2" type="ORF">ACFSYC_18850</name>
</gene>
<dbReference type="RefSeq" id="WP_377130408.1">
    <property type="nucleotide sequence ID" value="NZ_JBHUON010000035.1"/>
</dbReference>
<accession>A0ABW5XUX7</accession>
<keyword evidence="3" id="KW-1185">Reference proteome</keyword>
<dbReference type="InterPro" id="IPR043766">
    <property type="entry name" value="BfmA-like"/>
</dbReference>
<protein>
    <submittedName>
        <fullName evidence="2">DUF5712 family protein</fullName>
    </submittedName>
</protein>
<comment type="caution">
    <text evidence="2">The sequence shown here is derived from an EMBL/GenBank/DDBJ whole genome shotgun (WGS) entry which is preliminary data.</text>
</comment>
<name>A0ABW5XUX7_9SPHI</name>
<sequence>MFVKAANPGKGGNAGSCSGLVGYLEKENKELAPGQQPEMWFNAGRQDITPQEVINHIDNNKKGLSATASKFFEVDICPSSKELQHLEKLTGGQPEKMKAALKDYVSNEVMEEYAKAAGKRGRVEDPRELSGKDLTWYGKVEKNRYYKFNDPEVRGGQARKGDIRQGHHMHVQVIMSAKTADQQLAISPHSTELSGSIGKIKNNQVYKGFSRNQFKEGSEKAFDEMTGYPREISDSFAYHKTMKTGTLMEKEAMQQSAGQERRQQAGAERVGAEQQPEQTPVTGVESLAMPEIRPLKTEFEKAPAQQQKNQQNEQEQNREQQRRRGPRL</sequence>
<feature type="region of interest" description="Disordered" evidence="1">
    <location>
        <begin position="250"/>
        <end position="328"/>
    </location>
</feature>
<proteinExistence type="predicted"/>
<feature type="compositionally biased region" description="Low complexity" evidence="1">
    <location>
        <begin position="305"/>
        <end position="314"/>
    </location>
</feature>
<evidence type="ECO:0000256" key="1">
    <source>
        <dbReference type="SAM" id="MobiDB-lite"/>
    </source>
</evidence>
<reference evidence="3" key="1">
    <citation type="journal article" date="2019" name="Int. J. Syst. Evol. Microbiol.">
        <title>The Global Catalogue of Microorganisms (GCM) 10K type strain sequencing project: providing services to taxonomists for standard genome sequencing and annotation.</title>
        <authorList>
            <consortium name="The Broad Institute Genomics Platform"/>
            <consortium name="The Broad Institute Genome Sequencing Center for Infectious Disease"/>
            <person name="Wu L."/>
            <person name="Ma J."/>
        </authorList>
    </citation>
    <scope>NUCLEOTIDE SEQUENCE [LARGE SCALE GENOMIC DNA]</scope>
    <source>
        <strain evidence="3">KCTC 52232</strain>
    </source>
</reference>
<dbReference type="EMBL" id="JBHUON010000035">
    <property type="protein sequence ID" value="MFD2866762.1"/>
    <property type="molecule type" value="Genomic_DNA"/>
</dbReference>
<evidence type="ECO:0000313" key="2">
    <source>
        <dbReference type="EMBL" id="MFD2866762.1"/>
    </source>
</evidence>
<evidence type="ECO:0000313" key="3">
    <source>
        <dbReference type="Proteomes" id="UP001597601"/>
    </source>
</evidence>
<dbReference type="Pfam" id="PF18976">
    <property type="entry name" value="DUF5712"/>
    <property type="match status" value="1"/>
</dbReference>